<organism evidence="10 11">
    <name type="scientific">Portibacter lacus</name>
    <dbReference type="NCBI Taxonomy" id="1099794"/>
    <lineage>
        <taxon>Bacteria</taxon>
        <taxon>Pseudomonadati</taxon>
        <taxon>Bacteroidota</taxon>
        <taxon>Saprospiria</taxon>
        <taxon>Saprospirales</taxon>
        <taxon>Haliscomenobacteraceae</taxon>
        <taxon>Portibacter</taxon>
    </lineage>
</organism>
<evidence type="ECO:0000256" key="5">
    <source>
        <dbReference type="ARBA" id="ARBA00023004"/>
    </source>
</evidence>
<dbReference type="InterPro" id="IPR009056">
    <property type="entry name" value="Cyt_c-like_dom"/>
</dbReference>
<reference evidence="10" key="2">
    <citation type="submission" date="2023-01" db="EMBL/GenBank/DDBJ databases">
        <title>Draft genome sequence of Portibacter lacus strain NBRC 108769.</title>
        <authorList>
            <person name="Sun Q."/>
            <person name="Mori K."/>
        </authorList>
    </citation>
    <scope>NUCLEOTIDE SEQUENCE</scope>
    <source>
        <strain evidence="10">NBRC 108769</strain>
    </source>
</reference>
<dbReference type="Pfam" id="PF18911">
    <property type="entry name" value="PKD_4"/>
    <property type="match status" value="1"/>
</dbReference>
<evidence type="ECO:0000256" key="4">
    <source>
        <dbReference type="ARBA" id="ARBA00022982"/>
    </source>
</evidence>
<dbReference type="InterPro" id="IPR035986">
    <property type="entry name" value="PKD_dom_sf"/>
</dbReference>
<dbReference type="InterPro" id="IPR036909">
    <property type="entry name" value="Cyt_c-like_dom_sf"/>
</dbReference>
<dbReference type="CDD" id="cd00146">
    <property type="entry name" value="PKD"/>
    <property type="match status" value="1"/>
</dbReference>
<evidence type="ECO:0000256" key="6">
    <source>
        <dbReference type="PIRSR" id="PIRSR602324-1"/>
    </source>
</evidence>
<dbReference type="InterPro" id="IPR013783">
    <property type="entry name" value="Ig-like_fold"/>
</dbReference>
<sequence length="1096" mass="123290">MSCDTAKKETRVLVFSKTEGYRHKSIEPGVEAIRKLGKENGFIVDHSEDSDIINEDSLSQYNAVIFLSTTGDIFNDEQQYEFMRYYQAGGGFVGIHAATDTEYKWPWYGELVGGYFNGHPPGIKNADIQKKNDTHLSCAHLPDVWNRDDEYYNFKNLNPEMTVLLNLDETTYEGGTNGENHPIAWTRDNMFYTGLGHTEASFSEENFLKHILGGILSVSKNRPNYNGVAVAPATNRFQKEVLEMNLDEPMELVMMPNNDIMYIQRKGEVRYYDSKKKTTETINQIDVHTEFEDGLLGITLDPNFEENKWVYLFYSPKIEEWTQYVSRFEFKDGKIDLSSEKIIIKIPVQREKCCHSAGGLEFDSHGNLFISAGDDTNPFESNGFSPSDDREGRAPFDARRSSSSTNDFRGGILRITPQDDGTYTIPEGNLFPATDSTKAEIYVMGCRNPFRFFIDPKTDFLYWGDVGPDAGKDNENRGPRGYDEVNQAREAGYFGWPLFIADNIPYRAYDFGRKTTGEEFNPERPINNSKFNTGKKVLPKANKAFIYYPYGESEEFPLVGAGGRNAMAGFVYHYDDYPESEHKLPKYYDGKLFTYDWIRGWFMATTMNEDGDFVSMERFLPNHKFSNPTDIVINNDGNIYLLEYGTAWFSMNADARLVHLKFNGGNRPPVPEVEIDQTIGAAPMTASFDAGKSLDYDKDKISYTWKVGDEVIGKNAKLEHTFTEPGNYIVKLEVKDKAGSISSKEIPLMVGNDQPKVNIDIKGNKSFYFENEPINYKVSVADKEDGKIGEGIDPSAVAINIDYLENGYDRNEIAMGHMSAIASHPGMKAMKNSDCYSCHKDNAKSIGPSYMDVANKYRDDKKAPGYLSQRIIEGGGGVWGEQAMAAHPQLSSAEVLSMVEYILDLKEKTDTDAMPIAGSYELEIPEGKKKGGVFIMNASYVDNGAPKTDPISTTETLVFRNSNLSAMDYDAKEDVKREQLKAKDYSDLKKDVSVLVADDQSHVLYKKLDFTEIQSIELLTFLDHGKMAGGSLDLKLDGVNGKSIGSLEIKKGEKTAFNADVLKISGAKGVHDLYVHFKSNNPNQPAFALQELRFKK</sequence>
<dbReference type="InterPro" id="IPR000601">
    <property type="entry name" value="PKD_dom"/>
</dbReference>
<dbReference type="Gene3D" id="2.60.40.10">
    <property type="entry name" value="Immunoglobulins"/>
    <property type="match status" value="1"/>
</dbReference>
<name>A0AA37SN79_9BACT</name>
<dbReference type="SUPFAM" id="SSF52317">
    <property type="entry name" value="Class I glutamine amidotransferase-like"/>
    <property type="match status" value="1"/>
</dbReference>
<dbReference type="SUPFAM" id="SSF46626">
    <property type="entry name" value="Cytochrome c"/>
    <property type="match status" value="1"/>
</dbReference>
<feature type="domain" description="PKD" evidence="8">
    <location>
        <begin position="699"/>
        <end position="750"/>
    </location>
</feature>
<evidence type="ECO:0000313" key="10">
    <source>
        <dbReference type="EMBL" id="GLR17716.1"/>
    </source>
</evidence>
<dbReference type="PROSITE" id="PS50093">
    <property type="entry name" value="PKD"/>
    <property type="match status" value="1"/>
</dbReference>
<dbReference type="GO" id="GO:0009055">
    <property type="term" value="F:electron transfer activity"/>
    <property type="evidence" value="ECO:0007669"/>
    <property type="project" value="InterPro"/>
</dbReference>
<feature type="binding site" description="covalent" evidence="6">
    <location>
        <position position="835"/>
    </location>
    <ligand>
        <name>heme c</name>
        <dbReference type="ChEBI" id="CHEBI:61717"/>
    </ligand>
</feature>
<dbReference type="Pfam" id="PF00034">
    <property type="entry name" value="Cytochrom_C"/>
    <property type="match status" value="1"/>
</dbReference>
<proteinExistence type="predicted"/>
<dbReference type="InterPro" id="IPR002324">
    <property type="entry name" value="Cyt_c_ID"/>
</dbReference>
<dbReference type="InterPro" id="IPR005084">
    <property type="entry name" value="CBM6"/>
</dbReference>
<dbReference type="PANTHER" id="PTHR40469">
    <property type="entry name" value="SECRETED GLYCOSYL HYDROLASE"/>
    <property type="match status" value="1"/>
</dbReference>
<evidence type="ECO:0000259" key="8">
    <source>
        <dbReference type="PROSITE" id="PS50093"/>
    </source>
</evidence>
<reference evidence="10" key="1">
    <citation type="journal article" date="2014" name="Int. J. Syst. Evol. Microbiol.">
        <title>Complete genome sequence of Corynebacterium casei LMG S-19264T (=DSM 44701T), isolated from a smear-ripened cheese.</title>
        <authorList>
            <consortium name="US DOE Joint Genome Institute (JGI-PGF)"/>
            <person name="Walter F."/>
            <person name="Albersmeier A."/>
            <person name="Kalinowski J."/>
            <person name="Ruckert C."/>
        </authorList>
    </citation>
    <scope>NUCLEOTIDE SEQUENCE</scope>
    <source>
        <strain evidence="10">NBRC 108769</strain>
    </source>
</reference>
<dbReference type="InterPro" id="IPR022409">
    <property type="entry name" value="PKD/Chitinase_dom"/>
</dbReference>
<evidence type="ECO:0000313" key="11">
    <source>
        <dbReference type="Proteomes" id="UP001156666"/>
    </source>
</evidence>
<dbReference type="InterPro" id="IPR029062">
    <property type="entry name" value="Class_I_gatase-like"/>
</dbReference>
<dbReference type="Gene3D" id="2.120.10.30">
    <property type="entry name" value="TolB, C-terminal domain"/>
    <property type="match status" value="1"/>
</dbReference>
<dbReference type="InterPro" id="IPR011041">
    <property type="entry name" value="Quinoprot_gluc/sorb_DH_b-prop"/>
</dbReference>
<gene>
    <name evidence="10" type="ORF">GCM10007940_23310</name>
</gene>
<protein>
    <recommendedName>
        <fullName evidence="12">PKD domain-containing protein</fullName>
    </recommendedName>
</protein>
<dbReference type="AlphaFoldDB" id="A0AA37SN79"/>
<dbReference type="SUPFAM" id="SSF49299">
    <property type="entry name" value="PKD domain"/>
    <property type="match status" value="1"/>
</dbReference>
<feature type="compositionally biased region" description="Basic and acidic residues" evidence="7">
    <location>
        <begin position="387"/>
        <end position="400"/>
    </location>
</feature>
<dbReference type="SUPFAM" id="SSF50952">
    <property type="entry name" value="Soluble quinoprotein glucose dehydrogenase"/>
    <property type="match status" value="1"/>
</dbReference>
<dbReference type="SMART" id="SM00089">
    <property type="entry name" value="PKD"/>
    <property type="match status" value="1"/>
</dbReference>
<keyword evidence="5 6" id="KW-0408">Iron</keyword>
<dbReference type="GO" id="GO:0020037">
    <property type="term" value="F:heme binding"/>
    <property type="evidence" value="ECO:0007669"/>
    <property type="project" value="InterPro"/>
</dbReference>
<dbReference type="Proteomes" id="UP001156666">
    <property type="component" value="Unassembled WGS sequence"/>
</dbReference>
<dbReference type="InterPro" id="IPR011042">
    <property type="entry name" value="6-blade_b-propeller_TolB-like"/>
</dbReference>
<dbReference type="Pfam" id="PF03422">
    <property type="entry name" value="CBM_6"/>
    <property type="match status" value="1"/>
</dbReference>
<dbReference type="PRINTS" id="PR00606">
    <property type="entry name" value="CYTCHROMECID"/>
</dbReference>
<dbReference type="CDD" id="cd04084">
    <property type="entry name" value="CBM6_xylanase-like"/>
    <property type="match status" value="1"/>
</dbReference>
<feature type="region of interest" description="Disordered" evidence="7">
    <location>
        <begin position="377"/>
        <end position="411"/>
    </location>
</feature>
<evidence type="ECO:0000256" key="2">
    <source>
        <dbReference type="ARBA" id="ARBA00022617"/>
    </source>
</evidence>
<evidence type="ECO:0008006" key="12">
    <source>
        <dbReference type="Google" id="ProtNLM"/>
    </source>
</evidence>
<keyword evidence="1" id="KW-0813">Transport</keyword>
<dbReference type="GO" id="GO:0030246">
    <property type="term" value="F:carbohydrate binding"/>
    <property type="evidence" value="ECO:0007669"/>
    <property type="project" value="InterPro"/>
</dbReference>
<dbReference type="InterPro" id="IPR012938">
    <property type="entry name" value="Glc/Sorbosone_DH"/>
</dbReference>
<feature type="domain" description="Cytochrome c" evidence="9">
    <location>
        <begin position="821"/>
        <end position="906"/>
    </location>
</feature>
<feature type="binding site" description="covalent" evidence="6">
    <location>
        <position position="839"/>
    </location>
    <ligand>
        <name>heme c</name>
        <dbReference type="ChEBI" id="CHEBI:61717"/>
    </ligand>
</feature>
<keyword evidence="11" id="KW-1185">Reference proteome</keyword>
<feature type="binding site" description="covalent" evidence="6">
    <location>
        <position position="884"/>
    </location>
    <ligand>
        <name>heme c</name>
        <dbReference type="ChEBI" id="CHEBI:61717"/>
    </ligand>
</feature>
<comment type="caution">
    <text evidence="10">The sequence shown here is derived from an EMBL/GenBank/DDBJ whole genome shotgun (WGS) entry which is preliminary data.</text>
</comment>
<dbReference type="Pfam" id="PF06283">
    <property type="entry name" value="ThuA"/>
    <property type="match status" value="1"/>
</dbReference>
<dbReference type="PROSITE" id="PS51007">
    <property type="entry name" value="CYTC"/>
    <property type="match status" value="1"/>
</dbReference>
<dbReference type="InterPro" id="IPR029010">
    <property type="entry name" value="ThuA-like"/>
</dbReference>
<keyword evidence="3 6" id="KW-0479">Metal-binding</keyword>
<dbReference type="PANTHER" id="PTHR40469:SF2">
    <property type="entry name" value="GALACTOSE-BINDING DOMAIN-LIKE SUPERFAMILY PROTEIN"/>
    <property type="match status" value="1"/>
</dbReference>
<accession>A0AA37SN79</accession>
<dbReference type="Pfam" id="PF07995">
    <property type="entry name" value="GSDH"/>
    <property type="match status" value="1"/>
</dbReference>
<dbReference type="Gene3D" id="3.40.50.880">
    <property type="match status" value="1"/>
</dbReference>
<dbReference type="Gene3D" id="1.10.760.10">
    <property type="entry name" value="Cytochrome c-like domain"/>
    <property type="match status" value="1"/>
</dbReference>
<evidence type="ECO:0000259" key="9">
    <source>
        <dbReference type="PROSITE" id="PS51007"/>
    </source>
</evidence>
<evidence type="ECO:0000256" key="1">
    <source>
        <dbReference type="ARBA" id="ARBA00022448"/>
    </source>
</evidence>
<dbReference type="GO" id="GO:0005506">
    <property type="term" value="F:iron ion binding"/>
    <property type="evidence" value="ECO:0007669"/>
    <property type="project" value="InterPro"/>
</dbReference>
<keyword evidence="2 6" id="KW-0349">Heme</keyword>
<evidence type="ECO:0000256" key="7">
    <source>
        <dbReference type="SAM" id="MobiDB-lite"/>
    </source>
</evidence>
<comment type="PTM">
    <text evidence="6">Binds 1 heme c group covalently per subunit.</text>
</comment>
<dbReference type="Gene3D" id="2.60.120.260">
    <property type="entry name" value="Galactose-binding domain-like"/>
    <property type="match status" value="1"/>
</dbReference>
<keyword evidence="4" id="KW-0249">Electron transport</keyword>
<dbReference type="EMBL" id="BSOH01000014">
    <property type="protein sequence ID" value="GLR17716.1"/>
    <property type="molecule type" value="Genomic_DNA"/>
</dbReference>
<evidence type="ECO:0000256" key="3">
    <source>
        <dbReference type="ARBA" id="ARBA00022723"/>
    </source>
</evidence>